<evidence type="ECO:0000313" key="8">
    <source>
        <dbReference type="EMBL" id="MCF2946555.1"/>
    </source>
</evidence>
<feature type="transmembrane region" description="Helical" evidence="7">
    <location>
        <begin position="25"/>
        <end position="44"/>
    </location>
</feature>
<keyword evidence="4 7" id="KW-0812">Transmembrane</keyword>
<dbReference type="Proteomes" id="UP001521137">
    <property type="component" value="Unassembled WGS sequence"/>
</dbReference>
<evidence type="ECO:0000256" key="4">
    <source>
        <dbReference type="ARBA" id="ARBA00022692"/>
    </source>
</evidence>
<keyword evidence="3" id="KW-1003">Cell membrane</keyword>
<evidence type="ECO:0000256" key="5">
    <source>
        <dbReference type="ARBA" id="ARBA00022989"/>
    </source>
</evidence>
<proteinExistence type="inferred from homology"/>
<evidence type="ECO:0008006" key="10">
    <source>
        <dbReference type="Google" id="ProtNLM"/>
    </source>
</evidence>
<evidence type="ECO:0000256" key="1">
    <source>
        <dbReference type="ARBA" id="ARBA00004236"/>
    </source>
</evidence>
<comment type="subcellular location">
    <subcellularLocation>
        <location evidence="1">Cell membrane</location>
    </subcellularLocation>
</comment>
<gene>
    <name evidence="8" type="ORF">L0668_00400</name>
</gene>
<name>A0ABS9D1E4_9ALTE</name>
<dbReference type="InterPro" id="IPR019305">
    <property type="entry name" value="Uncharacterised_Smp"/>
</dbReference>
<evidence type="ECO:0000313" key="9">
    <source>
        <dbReference type="Proteomes" id="UP001521137"/>
    </source>
</evidence>
<comment type="caution">
    <text evidence="8">The sequence shown here is derived from an EMBL/GenBank/DDBJ whole genome shotgun (WGS) entry which is preliminary data.</text>
</comment>
<dbReference type="RefSeq" id="WP_235310085.1">
    <property type="nucleotide sequence ID" value="NZ_JAKGAS010000001.1"/>
</dbReference>
<keyword evidence="9" id="KW-1185">Reference proteome</keyword>
<organism evidence="8 9">
    <name type="scientific">Paraglaciecola algarum</name>
    <dbReference type="NCBI Taxonomy" id="3050085"/>
    <lineage>
        <taxon>Bacteria</taxon>
        <taxon>Pseudomonadati</taxon>
        <taxon>Pseudomonadota</taxon>
        <taxon>Gammaproteobacteria</taxon>
        <taxon>Alteromonadales</taxon>
        <taxon>Alteromonadaceae</taxon>
        <taxon>Paraglaciecola</taxon>
    </lineage>
</organism>
<reference evidence="8 9" key="1">
    <citation type="submission" date="2022-01" db="EMBL/GenBank/DDBJ databases">
        <title>Paraglaciecola sp. G1-23.</title>
        <authorList>
            <person name="Jin M.S."/>
            <person name="Han D.M."/>
            <person name="Kim H.M."/>
            <person name="Jeon C.O."/>
        </authorList>
    </citation>
    <scope>NUCLEOTIDE SEQUENCE [LARGE SCALE GENOMIC DNA]</scope>
    <source>
        <strain evidence="8 9">G1-23</strain>
    </source>
</reference>
<dbReference type="EMBL" id="JAKGAS010000001">
    <property type="protein sequence ID" value="MCF2946555.1"/>
    <property type="molecule type" value="Genomic_DNA"/>
</dbReference>
<keyword evidence="6 7" id="KW-0472">Membrane</keyword>
<keyword evidence="5 7" id="KW-1133">Transmembrane helix</keyword>
<evidence type="ECO:0000256" key="7">
    <source>
        <dbReference type="SAM" id="Phobius"/>
    </source>
</evidence>
<evidence type="ECO:0000256" key="3">
    <source>
        <dbReference type="ARBA" id="ARBA00022475"/>
    </source>
</evidence>
<accession>A0ABS9D1E4</accession>
<evidence type="ECO:0000256" key="2">
    <source>
        <dbReference type="ARBA" id="ARBA00005362"/>
    </source>
</evidence>
<sequence length="206" mass="23066">MENLKPSISLPSLDIPTKYSVFKRMANLALVIVSVIICTNLWLVSSKQSLNWHKKQANQLGESLSALSGKVLTESILAQDSDSLGQQLAFINADPHVLSASLFDDKGRQLVDNQTSSSVVAAFRLNDNKPLVFVENITHQGRLIGYLRILLKEEVVMAYHNEYQTQLNQQTIVLMLLALGAGMLVARAFYKFKYRMRNTSKSELHS</sequence>
<protein>
    <recommendedName>
        <fullName evidence="10">Smp protein</fullName>
    </recommendedName>
</protein>
<dbReference type="Pfam" id="PF10144">
    <property type="entry name" value="SMP_2"/>
    <property type="match status" value="1"/>
</dbReference>
<comment type="similarity">
    <text evidence="2">Belongs to the Smp family.</text>
</comment>
<feature type="transmembrane region" description="Helical" evidence="7">
    <location>
        <begin position="172"/>
        <end position="190"/>
    </location>
</feature>
<evidence type="ECO:0000256" key="6">
    <source>
        <dbReference type="ARBA" id="ARBA00023136"/>
    </source>
</evidence>